<dbReference type="PROSITE" id="PS51257">
    <property type="entry name" value="PROKAR_LIPOPROTEIN"/>
    <property type="match status" value="1"/>
</dbReference>
<evidence type="ECO:0000256" key="1">
    <source>
        <dbReference type="SAM" id="SignalP"/>
    </source>
</evidence>
<feature type="signal peptide" evidence="1">
    <location>
        <begin position="1"/>
        <end position="20"/>
    </location>
</feature>
<dbReference type="AlphaFoldDB" id="A0A7W3JBT0"/>
<evidence type="ECO:0000313" key="4">
    <source>
        <dbReference type="Proteomes" id="UP000540568"/>
    </source>
</evidence>
<dbReference type="Pfam" id="PF26366">
    <property type="entry name" value="DUF8094"/>
    <property type="match status" value="1"/>
</dbReference>
<protein>
    <recommendedName>
        <fullName evidence="2">DUF8094 domain-containing protein</fullName>
    </recommendedName>
</protein>
<feature type="chain" id="PRO_5031365856" description="DUF8094 domain-containing protein" evidence="1">
    <location>
        <begin position="21"/>
        <end position="340"/>
    </location>
</feature>
<dbReference type="InterPro" id="IPR058407">
    <property type="entry name" value="DUF8094"/>
</dbReference>
<dbReference type="RefSeq" id="WP_312877131.1">
    <property type="nucleotide sequence ID" value="NZ_BAAATF010000004.1"/>
</dbReference>
<keyword evidence="1" id="KW-0732">Signal</keyword>
<reference evidence="3 4" key="1">
    <citation type="submission" date="2020-07" db="EMBL/GenBank/DDBJ databases">
        <title>Sequencing the genomes of 1000 actinobacteria strains.</title>
        <authorList>
            <person name="Klenk H.-P."/>
        </authorList>
    </citation>
    <scope>NUCLEOTIDE SEQUENCE [LARGE SCALE GENOMIC DNA]</scope>
    <source>
        <strain evidence="3 4">DSM 44121</strain>
    </source>
</reference>
<organism evidence="3 4">
    <name type="scientific">Promicromonospora sukumoe</name>
    <dbReference type="NCBI Taxonomy" id="88382"/>
    <lineage>
        <taxon>Bacteria</taxon>
        <taxon>Bacillati</taxon>
        <taxon>Actinomycetota</taxon>
        <taxon>Actinomycetes</taxon>
        <taxon>Micrococcales</taxon>
        <taxon>Promicromonosporaceae</taxon>
        <taxon>Promicromonospora</taxon>
    </lineage>
</organism>
<dbReference type="EMBL" id="JACGWV010000002">
    <property type="protein sequence ID" value="MBA8809889.1"/>
    <property type="molecule type" value="Genomic_DNA"/>
</dbReference>
<accession>A0A7W3JBT0</accession>
<proteinExistence type="predicted"/>
<comment type="caution">
    <text evidence="3">The sequence shown here is derived from an EMBL/GenBank/DDBJ whole genome shotgun (WGS) entry which is preliminary data.</text>
</comment>
<feature type="domain" description="DUF8094" evidence="2">
    <location>
        <begin position="45"/>
        <end position="325"/>
    </location>
</feature>
<sequence length="340" mass="36068">MNLRRPPLLRSGLVPLAALAATSLLLTGCTPELPVPVADAPVVAAVVTEAQERKILEQVTAVVDGAKGDKGSKALEERLTGPALELRRAELRIAAAGDGKSLPAMSLETRQLILPSEQGWPRSSFLITPDPANGTTPMLAAFEQPAPRDQYKMWGFVYLAPGVTMPQFAAAELGSPAVAADDTSLKVSPQEAVTQYVSVLNVDGQSQYAENFGDDELRQTLRETGESQLAEIKKADKEAKATFEVGYEATKDPVKAVRTADGGAAVLAALISQETLKAEKGWQLLPSAPSAKALWGDAKPTAVMTVGYRDIVALYVPPAGSPDQISLLGFHRVPYTVSNK</sequence>
<gene>
    <name evidence="3" type="ORF">FHX71_003865</name>
</gene>
<keyword evidence="4" id="KW-1185">Reference proteome</keyword>
<name>A0A7W3JBT0_9MICO</name>
<evidence type="ECO:0000259" key="2">
    <source>
        <dbReference type="Pfam" id="PF26366"/>
    </source>
</evidence>
<evidence type="ECO:0000313" key="3">
    <source>
        <dbReference type="EMBL" id="MBA8809889.1"/>
    </source>
</evidence>
<dbReference type="Proteomes" id="UP000540568">
    <property type="component" value="Unassembled WGS sequence"/>
</dbReference>